<dbReference type="SMART" id="SM01179">
    <property type="entry name" value="DUF862"/>
    <property type="match status" value="1"/>
</dbReference>
<dbReference type="PROSITE" id="PS51858">
    <property type="entry name" value="PPPDE"/>
    <property type="match status" value="1"/>
</dbReference>
<dbReference type="InterPro" id="IPR000477">
    <property type="entry name" value="RT_dom"/>
</dbReference>
<gene>
    <name evidence="6" type="ORF">HanXRQr2_Chr04g0143561</name>
</gene>
<dbReference type="InterPro" id="IPR026960">
    <property type="entry name" value="RVT-Znf"/>
</dbReference>
<feature type="domain" description="Reverse transcriptase" evidence="4">
    <location>
        <begin position="51"/>
        <end position="329"/>
    </location>
</feature>
<reference evidence="6" key="1">
    <citation type="journal article" date="2017" name="Nature">
        <title>The sunflower genome provides insights into oil metabolism, flowering and Asterid evolution.</title>
        <authorList>
            <person name="Badouin H."/>
            <person name="Gouzy J."/>
            <person name="Grassa C.J."/>
            <person name="Murat F."/>
            <person name="Staton S.E."/>
            <person name="Cottret L."/>
            <person name="Lelandais-Briere C."/>
            <person name="Owens G.L."/>
            <person name="Carrere S."/>
            <person name="Mayjonade B."/>
            <person name="Legrand L."/>
            <person name="Gill N."/>
            <person name="Kane N.C."/>
            <person name="Bowers J.E."/>
            <person name="Hubner S."/>
            <person name="Bellec A."/>
            <person name="Berard A."/>
            <person name="Berges H."/>
            <person name="Blanchet N."/>
            <person name="Boniface M.C."/>
            <person name="Brunel D."/>
            <person name="Catrice O."/>
            <person name="Chaidir N."/>
            <person name="Claudel C."/>
            <person name="Donnadieu C."/>
            <person name="Faraut T."/>
            <person name="Fievet G."/>
            <person name="Helmstetter N."/>
            <person name="King M."/>
            <person name="Knapp S.J."/>
            <person name="Lai Z."/>
            <person name="Le Paslier M.C."/>
            <person name="Lippi Y."/>
            <person name="Lorenzon L."/>
            <person name="Mandel J.R."/>
            <person name="Marage G."/>
            <person name="Marchand G."/>
            <person name="Marquand E."/>
            <person name="Bret-Mestries E."/>
            <person name="Morien E."/>
            <person name="Nambeesan S."/>
            <person name="Nguyen T."/>
            <person name="Pegot-Espagnet P."/>
            <person name="Pouilly N."/>
            <person name="Raftis F."/>
            <person name="Sallet E."/>
            <person name="Schiex T."/>
            <person name="Thomas J."/>
            <person name="Vandecasteele C."/>
            <person name="Vares D."/>
            <person name="Vear F."/>
            <person name="Vautrin S."/>
            <person name="Crespi M."/>
            <person name="Mangin B."/>
            <person name="Burke J.M."/>
            <person name="Salse J."/>
            <person name="Munos S."/>
            <person name="Vincourt P."/>
            <person name="Rieseberg L.H."/>
            <person name="Langlade N.B."/>
        </authorList>
    </citation>
    <scope>NUCLEOTIDE SEQUENCE</scope>
    <source>
        <tissue evidence="6">Leaves</tissue>
    </source>
</reference>
<evidence type="ECO:0000259" key="5">
    <source>
        <dbReference type="PROSITE" id="PS51858"/>
    </source>
</evidence>
<dbReference type="PANTHER" id="PTHR33116">
    <property type="entry name" value="REVERSE TRANSCRIPTASE ZINC-BINDING DOMAIN-CONTAINING PROTEIN-RELATED-RELATED"/>
    <property type="match status" value="1"/>
</dbReference>
<keyword evidence="6" id="KW-0548">Nucleotidyltransferase</keyword>
<protein>
    <submittedName>
        <fullName evidence="6">RNA-directed DNA polymerase</fullName>
        <ecNumber evidence="6">2.7.7.49</ecNumber>
    </submittedName>
</protein>
<accession>A0A9K3J4N9</accession>
<keyword evidence="3" id="KW-0378">Hydrolase</keyword>
<dbReference type="InterPro" id="IPR042266">
    <property type="entry name" value="PPPDE_sf"/>
</dbReference>
<dbReference type="Pfam" id="PF00078">
    <property type="entry name" value="RVT_1"/>
    <property type="match status" value="1"/>
</dbReference>
<sequence length="938" mass="106782">MLVKRFSREEIKEAIWDCGGDKAPGPDGFTFGFIKRFWNILEVDFIKLLDYFYVHGKLSRGCNSSFITLVPKSSNPQLINEFRPINLIGCISKVISKVLAKRLKQVIDSLVSGTQTAYIEGRSILDGPLTINELISWSKKSKNKVMLLKVDFEKAFDSVSWNFLDSIMSQMRFPALWRKWIMGILSSARSSVLVNGTPSLEFKIERGVRQGDPLSPLLFILAMEALHVATVSAIEGGIFKGCSLPCNGPIISHLIYADDVLFVGEWSEPNIKNLSRLLRCFNLSSGLKVNFNKSQLFGIGVNMEEVAQKASILNCKTGSLPFVYLGLPVGSNMGRIKNWKPVIDRFEEKLSLWKARTLSFGGRVTLIEAVLGNLPTYYLSLFGAPIQVLKHLERIRRKFLWGGCTEKNKVSWVPWYKVIAPKTDGGLGIGSLASINKALMIKWAMRFKNEPDSLWARVIDAIHGRGRCLSYIPLKMSIGGVWKGIVNMGRMSQNQLINVKERITPIIGNGEKILFWLDNWVGDGPLSTRYPDIFAQESNKRCKVSERYVFSQNVTEWKWGSDNALTVEEHLRQWAECIIELDKVTIHRKPDTWLWRSGSKVDDFLVSSVRKEFDKIDTIKETKVLRWLHWIPKKVNCFMWRVVLDRIATRDALQVRHIQLPSTNCVLCDSMRESVDHLLITCETTQLVWTTIFQWLKIPLPNYILSAVQLLEVIHSQVCSKNKKKAAYAVVAATCWCIWLMRNDLIFKVKPFSMSKLIGDIKATSHSWIKHRAGLSEINWEKWRSFSHIHMLCRGRSSTRCRKSGSVPVYLNVYDLTSMNGCAYWLGLGVYHSGVQVHGVEYAFGAHEKPTTGIYEGEPRQCEGFTFRKQILIGWTEMSLAEIRGFMEELAQDYKGNSYKLITRNCNHFCNDALSDSPEILYRVGLIVSRESVYCAIA</sequence>
<comment type="similarity">
    <text evidence="1">Belongs to the DeSI family.</text>
</comment>
<evidence type="ECO:0000256" key="3">
    <source>
        <dbReference type="ARBA" id="ARBA00022801"/>
    </source>
</evidence>
<dbReference type="InterPro" id="IPR008580">
    <property type="entry name" value="PPPDE_dom"/>
</dbReference>
<dbReference type="GO" id="GO:0006508">
    <property type="term" value="P:proteolysis"/>
    <property type="evidence" value="ECO:0007669"/>
    <property type="project" value="UniProtKB-KW"/>
</dbReference>
<keyword evidence="7" id="KW-1185">Reference proteome</keyword>
<organism evidence="6 7">
    <name type="scientific">Helianthus annuus</name>
    <name type="common">Common sunflower</name>
    <dbReference type="NCBI Taxonomy" id="4232"/>
    <lineage>
        <taxon>Eukaryota</taxon>
        <taxon>Viridiplantae</taxon>
        <taxon>Streptophyta</taxon>
        <taxon>Embryophyta</taxon>
        <taxon>Tracheophyta</taxon>
        <taxon>Spermatophyta</taxon>
        <taxon>Magnoliopsida</taxon>
        <taxon>eudicotyledons</taxon>
        <taxon>Gunneridae</taxon>
        <taxon>Pentapetalae</taxon>
        <taxon>asterids</taxon>
        <taxon>campanulids</taxon>
        <taxon>Asterales</taxon>
        <taxon>Asteraceae</taxon>
        <taxon>Asteroideae</taxon>
        <taxon>Heliantheae alliance</taxon>
        <taxon>Heliantheae</taxon>
        <taxon>Helianthus</taxon>
    </lineage>
</organism>
<keyword evidence="2" id="KW-0645">Protease</keyword>
<evidence type="ECO:0000256" key="1">
    <source>
        <dbReference type="ARBA" id="ARBA00008140"/>
    </source>
</evidence>
<dbReference type="InterPro" id="IPR043502">
    <property type="entry name" value="DNA/RNA_pol_sf"/>
</dbReference>
<dbReference type="GO" id="GO:0003964">
    <property type="term" value="F:RNA-directed DNA polymerase activity"/>
    <property type="evidence" value="ECO:0007669"/>
    <property type="project" value="UniProtKB-KW"/>
</dbReference>
<dbReference type="GO" id="GO:0008233">
    <property type="term" value="F:peptidase activity"/>
    <property type="evidence" value="ECO:0007669"/>
    <property type="project" value="UniProtKB-KW"/>
</dbReference>
<dbReference type="PROSITE" id="PS50878">
    <property type="entry name" value="RT_POL"/>
    <property type="match status" value="1"/>
</dbReference>
<name>A0A9K3J4N9_HELAN</name>
<dbReference type="Gene3D" id="3.90.1720.30">
    <property type="entry name" value="PPPDE domains"/>
    <property type="match status" value="1"/>
</dbReference>
<keyword evidence="6" id="KW-0808">Transferase</keyword>
<dbReference type="EC" id="2.7.7.49" evidence="6"/>
<dbReference type="Pfam" id="PF13966">
    <property type="entry name" value="zf-RVT"/>
    <property type="match status" value="1"/>
</dbReference>
<evidence type="ECO:0000256" key="2">
    <source>
        <dbReference type="ARBA" id="ARBA00022670"/>
    </source>
</evidence>
<dbReference type="Pfam" id="PF05903">
    <property type="entry name" value="Peptidase_C97"/>
    <property type="match status" value="1"/>
</dbReference>
<dbReference type="PANTHER" id="PTHR33116:SF79">
    <property type="entry name" value="REVERSE TRANSCRIPTASE DOMAIN, ZINC FINGER, CCHC-TYPE-RELATED"/>
    <property type="match status" value="1"/>
</dbReference>
<dbReference type="AlphaFoldDB" id="A0A9K3J4N9"/>
<keyword evidence="6" id="KW-0695">RNA-directed DNA polymerase</keyword>
<dbReference type="Gramene" id="mRNA:HanXRQr2_Chr04g0143561">
    <property type="protein sequence ID" value="mRNA:HanXRQr2_Chr04g0143561"/>
    <property type="gene ID" value="HanXRQr2_Chr04g0143561"/>
</dbReference>
<dbReference type="Proteomes" id="UP000215914">
    <property type="component" value="Unassembled WGS sequence"/>
</dbReference>
<evidence type="ECO:0000313" key="6">
    <source>
        <dbReference type="EMBL" id="KAF5808277.1"/>
    </source>
</evidence>
<dbReference type="CDD" id="cd01650">
    <property type="entry name" value="RT_nLTR_like"/>
    <property type="match status" value="1"/>
</dbReference>
<dbReference type="EMBL" id="MNCJ02000319">
    <property type="protein sequence ID" value="KAF5808277.1"/>
    <property type="molecule type" value="Genomic_DNA"/>
</dbReference>
<proteinExistence type="inferred from homology"/>
<feature type="domain" description="PPPDE" evidence="5">
    <location>
        <begin position="807"/>
        <end position="921"/>
    </location>
</feature>
<dbReference type="SUPFAM" id="SSF56672">
    <property type="entry name" value="DNA/RNA polymerases"/>
    <property type="match status" value="1"/>
</dbReference>
<comment type="caution">
    <text evidence="6">The sequence shown here is derived from an EMBL/GenBank/DDBJ whole genome shotgun (WGS) entry which is preliminary data.</text>
</comment>
<evidence type="ECO:0000259" key="4">
    <source>
        <dbReference type="PROSITE" id="PS50878"/>
    </source>
</evidence>
<reference evidence="6" key="2">
    <citation type="submission" date="2020-06" db="EMBL/GenBank/DDBJ databases">
        <title>Helianthus annuus Genome sequencing and assembly Release 2.</title>
        <authorList>
            <person name="Gouzy J."/>
            <person name="Langlade N."/>
            <person name="Munos S."/>
        </authorList>
    </citation>
    <scope>NUCLEOTIDE SEQUENCE</scope>
    <source>
        <tissue evidence="6">Leaves</tissue>
    </source>
</reference>
<evidence type="ECO:0000313" key="7">
    <source>
        <dbReference type="Proteomes" id="UP000215914"/>
    </source>
</evidence>